<proteinExistence type="predicted"/>
<gene>
    <name evidence="2" type="ORF">GCM10010448_61890</name>
</gene>
<evidence type="ECO:0000313" key="2">
    <source>
        <dbReference type="EMBL" id="GAA3070531.1"/>
    </source>
</evidence>
<evidence type="ECO:0000313" key="3">
    <source>
        <dbReference type="Proteomes" id="UP001501532"/>
    </source>
</evidence>
<feature type="transmembrane region" description="Helical" evidence="1">
    <location>
        <begin position="41"/>
        <end position="58"/>
    </location>
</feature>
<sequence>MNEELRALQERLARLEELLTAGREEPAEPAWRRPTPGETRWAVTAAVLVAVALQLLLPERLAFQPEWLLPGLELLLLVVLFPASRTRMERTTSLLRGGGLTLAAVVSLANGWSAVLLIRGLVRGTEAGDAGTLLTTAMAIWLTNVIVFSLWYWEWDRGGPVARAAGSSDHPDFLFPQMQSGELARADWEPAFADYLYVSFTNATAFSPTDTMPLSRWAKLLMTVQASISLLTLALVVARSVNIFRG</sequence>
<feature type="transmembrane region" description="Helical" evidence="1">
    <location>
        <begin position="130"/>
        <end position="153"/>
    </location>
</feature>
<keyword evidence="1" id="KW-0812">Transmembrane</keyword>
<accession>A0ABP6M5U7</accession>
<feature type="transmembrane region" description="Helical" evidence="1">
    <location>
        <begin position="67"/>
        <end position="85"/>
    </location>
</feature>
<feature type="transmembrane region" description="Helical" evidence="1">
    <location>
        <begin position="97"/>
        <end position="118"/>
    </location>
</feature>
<dbReference type="RefSeq" id="WP_234520329.1">
    <property type="nucleotide sequence ID" value="NZ_BAAAUF010000068.1"/>
</dbReference>
<comment type="caution">
    <text evidence="2">The sequence shown here is derived from an EMBL/GenBank/DDBJ whole genome shotgun (WGS) entry which is preliminary data.</text>
</comment>
<keyword evidence="3" id="KW-1185">Reference proteome</keyword>
<keyword evidence="1" id="KW-0472">Membrane</keyword>
<organism evidence="2 3">
    <name type="scientific">Streptomyces glomeratus</name>
    <dbReference type="NCBI Taxonomy" id="284452"/>
    <lineage>
        <taxon>Bacteria</taxon>
        <taxon>Bacillati</taxon>
        <taxon>Actinomycetota</taxon>
        <taxon>Actinomycetes</taxon>
        <taxon>Kitasatosporales</taxon>
        <taxon>Streptomycetaceae</taxon>
        <taxon>Streptomyces</taxon>
    </lineage>
</organism>
<keyword evidence="1" id="KW-1133">Transmembrane helix</keyword>
<reference evidence="3" key="1">
    <citation type="journal article" date="2019" name="Int. J. Syst. Evol. Microbiol.">
        <title>The Global Catalogue of Microorganisms (GCM) 10K type strain sequencing project: providing services to taxonomists for standard genome sequencing and annotation.</title>
        <authorList>
            <consortium name="The Broad Institute Genomics Platform"/>
            <consortium name="The Broad Institute Genome Sequencing Center for Infectious Disease"/>
            <person name="Wu L."/>
            <person name="Ma J."/>
        </authorList>
    </citation>
    <scope>NUCLEOTIDE SEQUENCE [LARGE SCALE GENOMIC DNA]</scope>
    <source>
        <strain evidence="3">JCM 9091</strain>
    </source>
</reference>
<dbReference type="Proteomes" id="UP001501532">
    <property type="component" value="Unassembled WGS sequence"/>
</dbReference>
<protein>
    <recommendedName>
        <fullName evidence="4">DUF1345 domain-containing protein</fullName>
    </recommendedName>
</protein>
<evidence type="ECO:0000256" key="1">
    <source>
        <dbReference type="SAM" id="Phobius"/>
    </source>
</evidence>
<name>A0ABP6M5U7_9ACTN</name>
<dbReference type="EMBL" id="BAAAUF010000068">
    <property type="protein sequence ID" value="GAA3070531.1"/>
    <property type="molecule type" value="Genomic_DNA"/>
</dbReference>
<evidence type="ECO:0008006" key="4">
    <source>
        <dbReference type="Google" id="ProtNLM"/>
    </source>
</evidence>